<dbReference type="RefSeq" id="WP_264843418.1">
    <property type="nucleotide sequence ID" value="NZ_AP025628.1"/>
</dbReference>
<dbReference type="Pfam" id="PF19300">
    <property type="entry name" value="BPD_transp_1_N"/>
    <property type="match status" value="1"/>
</dbReference>
<protein>
    <submittedName>
        <fullName evidence="9">Peptide ABC transporter</fullName>
    </submittedName>
</protein>
<proteinExistence type="inferred from homology"/>
<evidence type="ECO:0000256" key="7">
    <source>
        <dbReference type="RuleBase" id="RU363032"/>
    </source>
</evidence>
<organism evidence="9 10">
    <name type="scientific">Caldinitratiruptor microaerophilus</name>
    <dbReference type="NCBI Taxonomy" id="671077"/>
    <lineage>
        <taxon>Bacteria</taxon>
        <taxon>Bacillati</taxon>
        <taxon>Bacillota</taxon>
        <taxon>Clostridia</taxon>
        <taxon>Eubacteriales</taxon>
        <taxon>Symbiobacteriaceae</taxon>
        <taxon>Caldinitratiruptor</taxon>
    </lineage>
</organism>
<evidence type="ECO:0000256" key="5">
    <source>
        <dbReference type="ARBA" id="ARBA00022989"/>
    </source>
</evidence>
<keyword evidence="4 7" id="KW-0812">Transmembrane</keyword>
<dbReference type="PANTHER" id="PTHR43163:SF6">
    <property type="entry name" value="DIPEPTIDE TRANSPORT SYSTEM PERMEASE PROTEIN DPPB-RELATED"/>
    <property type="match status" value="1"/>
</dbReference>
<accession>A0AA35CL35</accession>
<evidence type="ECO:0000256" key="3">
    <source>
        <dbReference type="ARBA" id="ARBA00022475"/>
    </source>
</evidence>
<dbReference type="SUPFAM" id="SSF161098">
    <property type="entry name" value="MetI-like"/>
    <property type="match status" value="1"/>
</dbReference>
<feature type="transmembrane region" description="Helical" evidence="7">
    <location>
        <begin position="12"/>
        <end position="33"/>
    </location>
</feature>
<keyword evidence="5 7" id="KW-1133">Transmembrane helix</keyword>
<evidence type="ECO:0000313" key="10">
    <source>
        <dbReference type="Proteomes" id="UP001163687"/>
    </source>
</evidence>
<name>A0AA35CL35_9FIRM</name>
<feature type="transmembrane region" description="Helical" evidence="7">
    <location>
        <begin position="279"/>
        <end position="298"/>
    </location>
</feature>
<evidence type="ECO:0000256" key="4">
    <source>
        <dbReference type="ARBA" id="ARBA00022692"/>
    </source>
</evidence>
<dbReference type="EMBL" id="AP025628">
    <property type="protein sequence ID" value="BDG59290.1"/>
    <property type="molecule type" value="Genomic_DNA"/>
</dbReference>
<dbReference type="CDD" id="cd06261">
    <property type="entry name" value="TM_PBP2"/>
    <property type="match status" value="1"/>
</dbReference>
<dbReference type="PROSITE" id="PS50928">
    <property type="entry name" value="ABC_TM1"/>
    <property type="match status" value="1"/>
</dbReference>
<evidence type="ECO:0000259" key="8">
    <source>
        <dbReference type="PROSITE" id="PS50928"/>
    </source>
</evidence>
<keyword evidence="10" id="KW-1185">Reference proteome</keyword>
<comment type="similarity">
    <text evidence="7">Belongs to the binding-protein-dependent transport system permease family.</text>
</comment>
<feature type="transmembrane region" description="Helical" evidence="7">
    <location>
        <begin position="232"/>
        <end position="259"/>
    </location>
</feature>
<dbReference type="GO" id="GO:0071916">
    <property type="term" value="F:dipeptide transmembrane transporter activity"/>
    <property type="evidence" value="ECO:0007669"/>
    <property type="project" value="TreeGrafter"/>
</dbReference>
<evidence type="ECO:0000313" key="9">
    <source>
        <dbReference type="EMBL" id="BDG59290.1"/>
    </source>
</evidence>
<feature type="transmembrane region" description="Helical" evidence="7">
    <location>
        <begin position="101"/>
        <end position="122"/>
    </location>
</feature>
<dbReference type="GO" id="GO:0005886">
    <property type="term" value="C:plasma membrane"/>
    <property type="evidence" value="ECO:0007669"/>
    <property type="project" value="UniProtKB-SubCell"/>
</dbReference>
<dbReference type="KEGG" id="cmic:caldi_03800"/>
<dbReference type="Proteomes" id="UP001163687">
    <property type="component" value="Chromosome"/>
</dbReference>
<comment type="subcellular location">
    <subcellularLocation>
        <location evidence="1 7">Cell membrane</location>
        <topology evidence="1 7">Multi-pass membrane protein</topology>
    </subcellularLocation>
</comment>
<evidence type="ECO:0000256" key="6">
    <source>
        <dbReference type="ARBA" id="ARBA00023136"/>
    </source>
</evidence>
<dbReference type="Gene3D" id="1.10.3720.10">
    <property type="entry name" value="MetI-like"/>
    <property type="match status" value="1"/>
</dbReference>
<gene>
    <name evidence="9" type="ORF">caldi_03800</name>
</gene>
<evidence type="ECO:0000256" key="1">
    <source>
        <dbReference type="ARBA" id="ARBA00004651"/>
    </source>
</evidence>
<dbReference type="InterPro" id="IPR000515">
    <property type="entry name" value="MetI-like"/>
</dbReference>
<feature type="transmembrane region" description="Helical" evidence="7">
    <location>
        <begin position="179"/>
        <end position="198"/>
    </location>
</feature>
<keyword evidence="6 7" id="KW-0472">Membrane</keyword>
<feature type="domain" description="ABC transmembrane type-1" evidence="8">
    <location>
        <begin position="101"/>
        <end position="302"/>
    </location>
</feature>
<feature type="transmembrane region" description="Helical" evidence="7">
    <location>
        <begin position="143"/>
        <end position="167"/>
    </location>
</feature>
<dbReference type="InterPro" id="IPR045621">
    <property type="entry name" value="BPD_transp_1_N"/>
</dbReference>
<dbReference type="AlphaFoldDB" id="A0AA35CL35"/>
<reference evidence="9" key="1">
    <citation type="submission" date="2022-03" db="EMBL/GenBank/DDBJ databases">
        <title>Complete genome sequence of Caldinitratiruptor microaerophilus.</title>
        <authorList>
            <person name="Mukaiyama R."/>
            <person name="Nishiyama T."/>
            <person name="Ueda K."/>
        </authorList>
    </citation>
    <scope>NUCLEOTIDE SEQUENCE</scope>
    <source>
        <strain evidence="9">JCM 16183</strain>
    </source>
</reference>
<keyword evidence="3" id="KW-1003">Cell membrane</keyword>
<dbReference type="InterPro" id="IPR035906">
    <property type="entry name" value="MetI-like_sf"/>
</dbReference>
<dbReference type="Pfam" id="PF00528">
    <property type="entry name" value="BPD_transp_1"/>
    <property type="match status" value="1"/>
</dbReference>
<dbReference type="PANTHER" id="PTHR43163">
    <property type="entry name" value="DIPEPTIDE TRANSPORT SYSTEM PERMEASE PROTEIN DPPB-RELATED"/>
    <property type="match status" value="1"/>
</dbReference>
<sequence length="321" mass="33641">MPAALGHAFRRLLALPAVLVGVTLLTFLLTGLIPGDVAEELILRSGGQPTPEAVAALRAQLGLDDPGPVRYLRWLARVARLDLGQSWQTGEPVGPLLLERLQATLVLTGTALTVGVGVALGLGTWAAARPGGLADRLALGTTLLLRCTPDFVLGFVLLYFLAVRWPVLPLTGAGTWRHLVLPALVLGLGLGATQARLLRASLLEVLREPFIAAARARGLGRRTVLLRHALRAALVPVVTSLGNATGFLLGGSVVVEAIFGWPGVGQLAVRAVGTRDLPVLQGYALAMATLVVVVNLAVDLSYPLLDPRIAVEGGERDATSR</sequence>
<keyword evidence="2 7" id="KW-0813">Transport</keyword>
<evidence type="ECO:0000256" key="2">
    <source>
        <dbReference type="ARBA" id="ARBA00022448"/>
    </source>
</evidence>